<accession>A0ABR2KYP4</accession>
<evidence type="ECO:0000256" key="4">
    <source>
        <dbReference type="ARBA" id="ARBA00022679"/>
    </source>
</evidence>
<keyword evidence="10" id="KW-1185">Reference proteome</keyword>
<dbReference type="InterPro" id="IPR000569">
    <property type="entry name" value="HECT_dom"/>
</dbReference>
<comment type="catalytic activity">
    <reaction evidence="1">
        <text>S-ubiquitinyl-[E2 ubiquitin-conjugating enzyme]-L-cysteine + [acceptor protein]-L-lysine = [E2 ubiquitin-conjugating enzyme]-L-cysteine + N(6)-ubiquitinyl-[acceptor protein]-L-lysine.</text>
        <dbReference type="EC" id="2.3.2.26"/>
    </reaction>
</comment>
<dbReference type="SMART" id="SM00119">
    <property type="entry name" value="HECTc"/>
    <property type="match status" value="1"/>
</dbReference>
<dbReference type="PROSITE" id="PS50237">
    <property type="entry name" value="HECT"/>
    <property type="match status" value="1"/>
</dbReference>
<dbReference type="EMBL" id="JAPFFF010000002">
    <property type="protein sequence ID" value="KAK8896220.1"/>
    <property type="molecule type" value="Genomic_DNA"/>
</dbReference>
<dbReference type="EC" id="2.3.2.26" evidence="3"/>
<keyword evidence="5 6" id="KW-0833">Ubl conjugation pathway</keyword>
<dbReference type="PANTHER" id="PTHR11254:SF440">
    <property type="entry name" value="E3 UBIQUITIN-PROTEIN LIGASE NEDD-4"/>
    <property type="match status" value="1"/>
</dbReference>
<feature type="domain" description="HECT" evidence="8">
    <location>
        <begin position="1565"/>
        <end position="1895"/>
    </location>
</feature>
<keyword evidence="4" id="KW-0808">Transferase</keyword>
<comment type="caution">
    <text evidence="9">The sequence shown here is derived from an EMBL/GenBank/DDBJ whole genome shotgun (WGS) entry which is preliminary data.</text>
</comment>
<evidence type="ECO:0000259" key="8">
    <source>
        <dbReference type="PROSITE" id="PS50237"/>
    </source>
</evidence>
<dbReference type="Gene3D" id="3.90.1750.10">
    <property type="entry name" value="Hect, E3 ligase catalytic domains"/>
    <property type="match status" value="1"/>
</dbReference>
<evidence type="ECO:0000256" key="5">
    <source>
        <dbReference type="ARBA" id="ARBA00022786"/>
    </source>
</evidence>
<name>A0ABR2KYP4_9EUKA</name>
<keyword evidence="7" id="KW-0175">Coiled coil</keyword>
<dbReference type="Pfam" id="PF00632">
    <property type="entry name" value="HECT"/>
    <property type="match status" value="1"/>
</dbReference>
<dbReference type="InterPro" id="IPR035983">
    <property type="entry name" value="Hect_E3_ubiquitin_ligase"/>
</dbReference>
<comment type="pathway">
    <text evidence="2">Protein modification; protein ubiquitination.</text>
</comment>
<gene>
    <name evidence="9" type="ORF">M9Y10_014115</name>
</gene>
<reference evidence="9 10" key="1">
    <citation type="submission" date="2024-04" db="EMBL/GenBank/DDBJ databases">
        <title>Tritrichomonas musculus Genome.</title>
        <authorList>
            <person name="Alves-Ferreira E."/>
            <person name="Grigg M."/>
            <person name="Lorenzi H."/>
            <person name="Galac M."/>
        </authorList>
    </citation>
    <scope>NUCLEOTIDE SEQUENCE [LARGE SCALE GENOMIC DNA]</scope>
    <source>
        <strain evidence="9 10">EAF2021</strain>
    </source>
</reference>
<dbReference type="PANTHER" id="PTHR11254">
    <property type="entry name" value="HECT DOMAIN UBIQUITIN-PROTEIN LIGASE"/>
    <property type="match status" value="1"/>
</dbReference>
<dbReference type="Proteomes" id="UP001470230">
    <property type="component" value="Unassembled WGS sequence"/>
</dbReference>
<evidence type="ECO:0000313" key="9">
    <source>
        <dbReference type="EMBL" id="KAK8896220.1"/>
    </source>
</evidence>
<evidence type="ECO:0000313" key="10">
    <source>
        <dbReference type="Proteomes" id="UP001470230"/>
    </source>
</evidence>
<evidence type="ECO:0000256" key="7">
    <source>
        <dbReference type="SAM" id="Coils"/>
    </source>
</evidence>
<feature type="active site" description="Glycyl thioester intermediate" evidence="6">
    <location>
        <position position="1868"/>
    </location>
</feature>
<dbReference type="Gene3D" id="3.30.2410.10">
    <property type="entry name" value="Hect, E3 ligase catalytic domain"/>
    <property type="match status" value="1"/>
</dbReference>
<sequence length="1895" mass="217181">MECKILLPSTPIFEGAQPVDCGRQSLITLTTEKIEDKDIVTYLQQILPELSSENTQNMVLDELLLVIKQCFKRTNPSIVEILSSYLQEGSKSRANLLASIVALNSVVSAKEDYKIDDKTIEFLNKISDQLAPQFHSFKPRKLYNVFGFNLTQTEAISIMLSLINLIPITTEAVLEAALFLWHSSLPQAESINFIELLSNVQPQLFRALFESIPRERFLFLCSDPQAPSTICPSISTKLDDFSDVPFFLKALPLPQLHLSDETIGNAIETIKDCHILTPRLHHNLLQKVPTWVNILTYMDESSIINSAKCFVTNIVDVADTVAQLLLALPNINSIDCKFIDEVLNQDTEARSQLSRSEMLSFVISNLQRPPPIEFWQMIFSPEPFKHLEGIEIGQYPVAFLGLVHYLISSNRIFNESFFKTLSLPSIEDEETKSQLCTYIKSLDGKPATLFGNVPQNNNITLLVSIAIFDALNFPIKGKTQILNCNEQNMLPYLAIQLSAIKSLIDDNRFIESFLVNKQENLDSVQKLIKKLKENISELDDLCICTIFDVLASYQPFYNSPSVISNIILLTSYLWFNDTYKASKGINTRFCRSLHLLDQVLIYKPHGNRIAYQILTVFKHFGTNDSDSFLHYLKDNSENFYSKKLDILHFFDNDEELCNKACSKFLTENSSIETIVFFQRCFINPPKVTINSPEKAESLYRGIVTKEQWNDATYIASFLANSGQLEIIKPTTDEIINILIHSRVPFDEGVPNSLLSLIQYKLSDDDTQLNAMVNYFLSSPETNIIDITKALLSFSRFFKCKPELIEKALATVCVRGLDPSNPLIRRPEPQELPTPSAESLQFVEKLVDACITNPTQKMFIFLRATIVRYFFLFRGLEKEKCVQLFEACFSIIDDFEKLDSKEIDYDTFNHIQASILLLSAFLTEPKMTDYFFEYFTMNIEKMTSSRIYISLHFFDALFNSSRFLAALSSSYFFKNDLFAKISTNVLRVCDNKEESKLKESVLTVYNQFIESSLSFFSNLAEIDVVDIDESLKINEFPFNALVQPSQMRSALTLAPIKAFGPYEVTEDHNLFTDMANVILPPQEGPELDIRGLLSSFSKSEGQPNDPFKPADVDTYIQFLPEIVGISKDDYKKLPLVEQSILLLKHMPKLQYITTPMMRVLLRQPTWIKINILQKSATQLLLPEHYIILMQVLQEMKNIVKDDGIDLNNKRRDFISNAFCQENFFNIVTLVFSQKNLKKDILVNTLDNLSTMLSFDPALDKCAEFIVPLLHSSDQIATQITDDNLMLAYTILMVMAKTGAGCEKLYSILCDDFFIYFLQPRWRNDKHKLELISALVTTFIEKEFNRKLVLPSRIIHFICFLYMNDLYRTASSISLYLSDDQKKLISPFIHHVYDHLRSLEATEDTKVDLMQLCRAYPFLNFDKTRALTAFDLLLSQFTNRKTTLRDLEMLVSLINVLIPDELIEIDEKEEKKNREGEGLVAPLSFPLPISVYKKFPSFWRVISKQRVNLTKIAHSLRFSQNATSSFKFLFMFPIILDLQLKIDYFNYLNKKSIEGTSGVCKIEIKNDENALKNSYDQITGGDGSDPHVYEGWRKEFTPTILDSDRSWYEVICQDIFSSDLFILSPNNRCVMINPKNTNLDMFRFAGFFVALSLLHNQKINAHLAPNIFKRILGIGLTLRDVEIADVILARSYRHILEQPASNLGLFFTATSNNDNKEVELIQNGSKIAVNEENKEQYVQLMINFRLENEIKNQLDAFCEGFYSIVKKKDVLMFNAEELEMLVCGVPKIDIDDMSKNVIIHSPYSLEHPLIKRFFKMLRRWDQATLGKLLWFVTGSSELPIGGFAELKKKGLTIQIERGTDLSFTPEAHTCFQTLIIPDYPSLDLMERMFFLALDENV</sequence>
<evidence type="ECO:0000256" key="3">
    <source>
        <dbReference type="ARBA" id="ARBA00012485"/>
    </source>
</evidence>
<feature type="coiled-coil region" evidence="7">
    <location>
        <begin position="514"/>
        <end position="541"/>
    </location>
</feature>
<dbReference type="SUPFAM" id="SSF56204">
    <property type="entry name" value="Hect, E3 ligase catalytic domain"/>
    <property type="match status" value="1"/>
</dbReference>
<evidence type="ECO:0000256" key="6">
    <source>
        <dbReference type="PROSITE-ProRule" id="PRU00104"/>
    </source>
</evidence>
<dbReference type="InterPro" id="IPR050409">
    <property type="entry name" value="E3_ubiq-protein_ligase"/>
</dbReference>
<organism evidence="9 10">
    <name type="scientific">Tritrichomonas musculus</name>
    <dbReference type="NCBI Taxonomy" id="1915356"/>
    <lineage>
        <taxon>Eukaryota</taxon>
        <taxon>Metamonada</taxon>
        <taxon>Parabasalia</taxon>
        <taxon>Tritrichomonadida</taxon>
        <taxon>Tritrichomonadidae</taxon>
        <taxon>Tritrichomonas</taxon>
    </lineage>
</organism>
<protein>
    <recommendedName>
        <fullName evidence="3">HECT-type E3 ubiquitin transferase</fullName>
        <ecNumber evidence="3">2.3.2.26</ecNumber>
    </recommendedName>
</protein>
<proteinExistence type="predicted"/>
<evidence type="ECO:0000256" key="2">
    <source>
        <dbReference type="ARBA" id="ARBA00004906"/>
    </source>
</evidence>
<evidence type="ECO:0000256" key="1">
    <source>
        <dbReference type="ARBA" id="ARBA00000885"/>
    </source>
</evidence>
<dbReference type="Gene3D" id="3.30.2160.10">
    <property type="entry name" value="Hect, E3 ligase catalytic domain"/>
    <property type="match status" value="1"/>
</dbReference>